<sequence length="494" mass="55051">MNAASTDGSSISPDAATEARRDSKDPAHCNDTSSIDKKRSQATDMSSEPYITPTTPVTDRDAGISSSRSSTEVSVSGSEAAASNPAMLWESVDPEFSDVVPAAGKGLPLRLSSLYTYRSFGHPHATPHHSVNASYAEPFWHQFPKWATPGNRLRYDPSLDKFSYHLSSSTSCSYNGISSWTCPVTRPMEGIPGYRESKEPVDVYLGETFVQKVPLRLLLRFSTVARRLFKLQGPRAQDTSYHNFEPSLSKLRNTPSSNSECRRSLRTGTPKSNTPKQIILDLDAPRLPSIKAIQSIIEWMQIVEPTPSGTRLPAFAPGNFSQMQTSDLIDLYQAIMLFEIRPRPVWQNLFDELKHRIIQKKPTVALLTHLRLSLPISDPILTHALRAVMKYRNQGAYLSGGGWEAMRDFLFASGDDVLGAKAEEILARYDNDYGRMLAERETSGCDNEDAQQMTKCEESDDRSSNAIPIRRRRNRRAQQSRGRVEEAGSESSVQ</sequence>
<feature type="compositionally biased region" description="Basic and acidic residues" evidence="1">
    <location>
        <begin position="17"/>
        <end position="41"/>
    </location>
</feature>
<feature type="region of interest" description="Disordered" evidence="1">
    <location>
        <begin position="441"/>
        <end position="494"/>
    </location>
</feature>
<reference evidence="2 3" key="1">
    <citation type="submission" date="2021-01" db="EMBL/GenBank/DDBJ databases">
        <title>Cercospora kikuchii MAFF 305040 whole genome shotgun sequence.</title>
        <authorList>
            <person name="Kashiwa T."/>
            <person name="Suzuki T."/>
        </authorList>
    </citation>
    <scope>NUCLEOTIDE SEQUENCE [LARGE SCALE GENOMIC DNA]</scope>
    <source>
        <strain evidence="2 3">MAFF 305040</strain>
    </source>
</reference>
<name>A0A9P3FF19_9PEZI</name>
<feature type="region of interest" description="Disordered" evidence="1">
    <location>
        <begin position="1"/>
        <end position="78"/>
    </location>
</feature>
<dbReference type="GeneID" id="68293777"/>
<organism evidence="2 3">
    <name type="scientific">Cercospora kikuchii</name>
    <dbReference type="NCBI Taxonomy" id="84275"/>
    <lineage>
        <taxon>Eukaryota</taxon>
        <taxon>Fungi</taxon>
        <taxon>Dikarya</taxon>
        <taxon>Ascomycota</taxon>
        <taxon>Pezizomycotina</taxon>
        <taxon>Dothideomycetes</taxon>
        <taxon>Dothideomycetidae</taxon>
        <taxon>Mycosphaerellales</taxon>
        <taxon>Mycosphaerellaceae</taxon>
        <taxon>Cercospora</taxon>
    </lineage>
</organism>
<protein>
    <submittedName>
        <fullName evidence="2">Uncharacterized protein</fullName>
    </submittedName>
</protein>
<feature type="compositionally biased region" description="Polar residues" evidence="1">
    <location>
        <begin position="1"/>
        <end position="12"/>
    </location>
</feature>
<proteinExistence type="predicted"/>
<evidence type="ECO:0000313" key="3">
    <source>
        <dbReference type="Proteomes" id="UP000825890"/>
    </source>
</evidence>
<evidence type="ECO:0000256" key="1">
    <source>
        <dbReference type="SAM" id="MobiDB-lite"/>
    </source>
</evidence>
<feature type="compositionally biased region" description="Polar residues" evidence="1">
    <location>
        <begin position="266"/>
        <end position="276"/>
    </location>
</feature>
<dbReference type="OrthoDB" id="3644326at2759"/>
<dbReference type="AlphaFoldDB" id="A0A9P3FF19"/>
<feature type="compositionally biased region" description="Low complexity" evidence="1">
    <location>
        <begin position="65"/>
        <end position="78"/>
    </location>
</feature>
<evidence type="ECO:0000313" key="2">
    <source>
        <dbReference type="EMBL" id="GIZ45018.1"/>
    </source>
</evidence>
<dbReference type="Proteomes" id="UP000825890">
    <property type="component" value="Unassembled WGS sequence"/>
</dbReference>
<gene>
    <name evidence="2" type="ORF">CKM354_000820200</name>
</gene>
<comment type="caution">
    <text evidence="2">The sequence shown here is derived from an EMBL/GenBank/DDBJ whole genome shotgun (WGS) entry which is preliminary data.</text>
</comment>
<feature type="compositionally biased region" description="Basic residues" evidence="1">
    <location>
        <begin position="469"/>
        <end position="478"/>
    </location>
</feature>
<accession>A0A9P3FF19</accession>
<dbReference type="RefSeq" id="XP_044659505.1">
    <property type="nucleotide sequence ID" value="XM_044803570.1"/>
</dbReference>
<keyword evidence="3" id="KW-1185">Reference proteome</keyword>
<feature type="compositionally biased region" description="Polar residues" evidence="1">
    <location>
        <begin position="250"/>
        <end position="259"/>
    </location>
</feature>
<dbReference type="EMBL" id="BOLY01000005">
    <property type="protein sequence ID" value="GIZ45018.1"/>
    <property type="molecule type" value="Genomic_DNA"/>
</dbReference>
<feature type="region of interest" description="Disordered" evidence="1">
    <location>
        <begin position="237"/>
        <end position="277"/>
    </location>
</feature>